<dbReference type="Proteomes" id="UP000054324">
    <property type="component" value="Unassembled WGS sequence"/>
</dbReference>
<accession>A0A074ZTX2</accession>
<sequence>MKPNCMKHEAAWCSTFSGQKTSQTRELAGFELSLAKKQICSPTFLPAKQLDSNKYTRVHINLVFTGDSAESLVYGILQLDVLNKGPAHVSVGTIFDISQYIFIKETGRGLSKSFQQPCE</sequence>
<dbReference type="KEGG" id="ovi:T265_04105"/>
<reference evidence="1 2" key="1">
    <citation type="submission" date="2013-11" db="EMBL/GenBank/DDBJ databases">
        <title>Opisthorchis viverrini - life in the bile duct.</title>
        <authorList>
            <person name="Young N.D."/>
            <person name="Nagarajan N."/>
            <person name="Lin S.J."/>
            <person name="Korhonen P.K."/>
            <person name="Jex A.R."/>
            <person name="Hall R.S."/>
            <person name="Safavi-Hemami H."/>
            <person name="Kaewkong W."/>
            <person name="Bertrand D."/>
            <person name="Gao S."/>
            <person name="Seet Q."/>
            <person name="Wongkham S."/>
            <person name="Teh B.T."/>
            <person name="Wongkham C."/>
            <person name="Intapan P.M."/>
            <person name="Maleewong W."/>
            <person name="Yang X."/>
            <person name="Hu M."/>
            <person name="Wang Z."/>
            <person name="Hofmann A."/>
            <person name="Sternberg P.W."/>
            <person name="Tan P."/>
            <person name="Wang J."/>
            <person name="Gasser R.B."/>
        </authorList>
    </citation>
    <scope>NUCLEOTIDE SEQUENCE [LARGE SCALE GENOMIC DNA]</scope>
</reference>
<protein>
    <submittedName>
        <fullName evidence="1">Uncharacterized protein</fullName>
    </submittedName>
</protein>
<dbReference type="AlphaFoldDB" id="A0A074ZTX2"/>
<organism evidence="1 2">
    <name type="scientific">Opisthorchis viverrini</name>
    <name type="common">Southeast Asian liver fluke</name>
    <dbReference type="NCBI Taxonomy" id="6198"/>
    <lineage>
        <taxon>Eukaryota</taxon>
        <taxon>Metazoa</taxon>
        <taxon>Spiralia</taxon>
        <taxon>Lophotrochozoa</taxon>
        <taxon>Platyhelminthes</taxon>
        <taxon>Trematoda</taxon>
        <taxon>Digenea</taxon>
        <taxon>Opisthorchiida</taxon>
        <taxon>Opisthorchiata</taxon>
        <taxon>Opisthorchiidae</taxon>
        <taxon>Opisthorchis</taxon>
    </lineage>
</organism>
<proteinExistence type="predicted"/>
<evidence type="ECO:0000313" key="2">
    <source>
        <dbReference type="Proteomes" id="UP000054324"/>
    </source>
</evidence>
<dbReference type="EMBL" id="KL596682">
    <property type="protein sequence ID" value="KER29262.1"/>
    <property type="molecule type" value="Genomic_DNA"/>
</dbReference>
<dbReference type="GeneID" id="20318291"/>
<dbReference type="RefSeq" id="XP_009167015.1">
    <property type="nucleotide sequence ID" value="XM_009168751.1"/>
</dbReference>
<evidence type="ECO:0000313" key="1">
    <source>
        <dbReference type="EMBL" id="KER29262.1"/>
    </source>
</evidence>
<keyword evidence="2" id="KW-1185">Reference proteome</keyword>
<name>A0A074ZTX2_OPIVI</name>
<dbReference type="CTD" id="20318291"/>
<gene>
    <name evidence="1" type="ORF">T265_04105</name>
</gene>